<protein>
    <submittedName>
        <fullName evidence="1">Uncharacterized protein</fullName>
    </submittedName>
</protein>
<evidence type="ECO:0000313" key="1">
    <source>
        <dbReference type="EMBL" id="EPS43506.1"/>
    </source>
</evidence>
<dbReference type="AlphaFoldDB" id="S8AR10"/>
<dbReference type="EMBL" id="AQGS01000075">
    <property type="protein sequence ID" value="EPS43506.1"/>
    <property type="molecule type" value="Genomic_DNA"/>
</dbReference>
<keyword evidence="2" id="KW-1185">Reference proteome</keyword>
<comment type="caution">
    <text evidence="1">The sequence shown here is derived from an EMBL/GenBank/DDBJ whole genome shotgun (WGS) entry which is preliminary data.</text>
</comment>
<dbReference type="Proteomes" id="UP000015100">
    <property type="component" value="Unassembled WGS sequence"/>
</dbReference>
<gene>
    <name evidence="1" type="ORF">H072_2516</name>
</gene>
<sequence>MVLFGKKRPVVLDTRRAAPKKTLGNRIKSAFNMVLPRKKRAAAEPITSSFRVLRTRPYGSSPGTTAVISGPKVVVTPVRPTPAPKAATSANSWATNKSNASELEKLKVLEESTKNMPRYLFRACSPMSGGGFKGLNTIDGIYPHAYVDADGNKLPEGEGGAKSIHDIPYQVTRRMAIGHLSGQRPARTDPTFSQFSSWAATFALVLQYGHSRATSGGLICVLDRYNLPKNTKVYHCPSMMKAGLCDSPYDHEYLVHGPVEGPGFKAVTVQKLLDLGLYTEIPCVLPQSARYWWGPIQPREWESLFPTKDITEKQVKKLKKIAGQFGDEFTLPVLAAFLTLDRRKLGKDGKFSQKEVKIFADAVDDLYVPEEYGGENSIIQPDGIYITGYPMVSQLAELFKALVEYNYGRGVRLRRRIQVEDLSLTSDLGALGLPQKKASMDGGVSTRFAFGVKDVVMETAVLETAVC</sequence>
<proteinExistence type="predicted"/>
<evidence type="ECO:0000313" key="2">
    <source>
        <dbReference type="Proteomes" id="UP000015100"/>
    </source>
</evidence>
<name>S8AR10_DACHA</name>
<dbReference type="STRING" id="1284197.S8AR10"/>
<dbReference type="OMA" id="YDHEYLV"/>
<accession>S8AR10</accession>
<reference evidence="2" key="2">
    <citation type="submission" date="2013-04" db="EMBL/GenBank/DDBJ databases">
        <title>Genomic mechanisms accounting for the adaptation to parasitism in nematode-trapping fungi.</title>
        <authorList>
            <person name="Ahren D.G."/>
        </authorList>
    </citation>
    <scope>NUCLEOTIDE SEQUENCE [LARGE SCALE GENOMIC DNA]</scope>
    <source>
        <strain evidence="2">CBS 200.50</strain>
    </source>
</reference>
<dbReference type="OrthoDB" id="5295996at2759"/>
<dbReference type="eggNOG" id="ENOG502ST6I">
    <property type="taxonomic scope" value="Eukaryota"/>
</dbReference>
<organism evidence="1 2">
    <name type="scientific">Dactylellina haptotyla (strain CBS 200.50)</name>
    <name type="common">Nematode-trapping fungus</name>
    <name type="synonym">Monacrosporium haptotylum</name>
    <dbReference type="NCBI Taxonomy" id="1284197"/>
    <lineage>
        <taxon>Eukaryota</taxon>
        <taxon>Fungi</taxon>
        <taxon>Dikarya</taxon>
        <taxon>Ascomycota</taxon>
        <taxon>Pezizomycotina</taxon>
        <taxon>Orbiliomycetes</taxon>
        <taxon>Orbiliales</taxon>
        <taxon>Orbiliaceae</taxon>
        <taxon>Dactylellina</taxon>
    </lineage>
</organism>
<dbReference type="HOGENOM" id="CLU_581337_0_0_1"/>
<reference evidence="1 2" key="1">
    <citation type="journal article" date="2013" name="PLoS Genet.">
        <title>Genomic mechanisms accounting for the adaptation to parasitism in nematode-trapping fungi.</title>
        <authorList>
            <person name="Meerupati T."/>
            <person name="Andersson K.M."/>
            <person name="Friman E."/>
            <person name="Kumar D."/>
            <person name="Tunlid A."/>
            <person name="Ahren D."/>
        </authorList>
    </citation>
    <scope>NUCLEOTIDE SEQUENCE [LARGE SCALE GENOMIC DNA]</scope>
    <source>
        <strain evidence="1 2">CBS 200.50</strain>
    </source>
</reference>